<organism evidence="2 3">
    <name type="scientific">Alkalilimnicola ehrlichii</name>
    <dbReference type="NCBI Taxonomy" id="351052"/>
    <lineage>
        <taxon>Bacteria</taxon>
        <taxon>Pseudomonadati</taxon>
        <taxon>Pseudomonadota</taxon>
        <taxon>Gammaproteobacteria</taxon>
        <taxon>Chromatiales</taxon>
        <taxon>Ectothiorhodospiraceae</taxon>
        <taxon>Alkalilimnicola</taxon>
    </lineage>
</organism>
<dbReference type="AlphaFoldDB" id="A0A3E0WHW0"/>
<comment type="caution">
    <text evidence="2">The sequence shown here is derived from an EMBL/GenBank/DDBJ whole genome shotgun (WGS) entry which is preliminary data.</text>
</comment>
<dbReference type="PANTHER" id="PTHR43155:SF2">
    <property type="entry name" value="CYCLIC DI-GMP PHOSPHODIESTERASE PA4108"/>
    <property type="match status" value="1"/>
</dbReference>
<dbReference type="PANTHER" id="PTHR43155">
    <property type="entry name" value="CYCLIC DI-GMP PHOSPHODIESTERASE PA4108-RELATED"/>
    <property type="match status" value="1"/>
</dbReference>
<protein>
    <recommendedName>
        <fullName evidence="1">HD-GYP domain-containing protein</fullName>
    </recommendedName>
</protein>
<dbReference type="Gene3D" id="1.10.3210.10">
    <property type="entry name" value="Hypothetical protein af1432"/>
    <property type="match status" value="1"/>
</dbReference>
<dbReference type="SUPFAM" id="SSF109604">
    <property type="entry name" value="HD-domain/PDEase-like"/>
    <property type="match status" value="1"/>
</dbReference>
<feature type="domain" description="HD-GYP" evidence="1">
    <location>
        <begin position="38"/>
        <end position="233"/>
    </location>
</feature>
<dbReference type="InterPro" id="IPR037522">
    <property type="entry name" value="HD_GYP_dom"/>
</dbReference>
<evidence type="ECO:0000313" key="3">
    <source>
        <dbReference type="Proteomes" id="UP000256763"/>
    </source>
</evidence>
<dbReference type="NCBIfam" id="TIGR00277">
    <property type="entry name" value="HDIG"/>
    <property type="match status" value="1"/>
</dbReference>
<sequence length="308" mass="33553">MAQRRALKRAAQTMLDTGRLGLAVSVDSAWACVETLATASAGHDAASLWLDELQARDPATHVHSLNVCLMTLAFGRYLGLDRDELEQAALGALLHDIGKLHTPLDILNKPGALSSEEFAVLRRHPEDGYRLLRECRQLPPIALSVVRDHHERVDGSGYPRGLCGSRIHTAVMVTAVADVYEAITSDRCYRSAMTPQQAVRILQAGAKHYGRDLIQEFVHFLGVYPDGSLVELTSGALAVVIRRQRLSTEAPVVLQLREPDGTVCDHRLVDLALLENVPGWQIKRTVEPAEVGIDTVPAAADGAELLMA</sequence>
<evidence type="ECO:0000259" key="1">
    <source>
        <dbReference type="PROSITE" id="PS51832"/>
    </source>
</evidence>
<proteinExistence type="predicted"/>
<name>A0A3E0WHW0_9GAMM</name>
<dbReference type="EMBL" id="NFZW01000030">
    <property type="protein sequence ID" value="RFA32358.1"/>
    <property type="molecule type" value="Genomic_DNA"/>
</dbReference>
<reference evidence="3" key="1">
    <citation type="submission" date="2017-05" db="EMBL/GenBank/DDBJ databases">
        <authorList>
            <person name="Sharma S."/>
            <person name="Sidhu C."/>
            <person name="Pinnaka A.K."/>
        </authorList>
    </citation>
    <scope>NUCLEOTIDE SEQUENCE [LARGE SCALE GENOMIC DNA]</scope>
    <source>
        <strain evidence="3">AK93</strain>
    </source>
</reference>
<dbReference type="SMART" id="SM00471">
    <property type="entry name" value="HDc"/>
    <property type="match status" value="1"/>
</dbReference>
<accession>A0A3E0WHW0</accession>
<dbReference type="InterPro" id="IPR003607">
    <property type="entry name" value="HD/PDEase_dom"/>
</dbReference>
<dbReference type="GO" id="GO:0008081">
    <property type="term" value="F:phosphoric diester hydrolase activity"/>
    <property type="evidence" value="ECO:0007669"/>
    <property type="project" value="UniProtKB-ARBA"/>
</dbReference>
<dbReference type="CDD" id="cd00077">
    <property type="entry name" value="HDc"/>
    <property type="match status" value="1"/>
</dbReference>
<gene>
    <name evidence="2" type="ORF">CAL65_19945</name>
</gene>
<dbReference type="Proteomes" id="UP000256763">
    <property type="component" value="Unassembled WGS sequence"/>
</dbReference>
<evidence type="ECO:0000313" key="2">
    <source>
        <dbReference type="EMBL" id="RFA32358.1"/>
    </source>
</evidence>
<dbReference type="PROSITE" id="PS51832">
    <property type="entry name" value="HD_GYP"/>
    <property type="match status" value="1"/>
</dbReference>
<keyword evidence="3" id="KW-1185">Reference proteome</keyword>
<dbReference type="InterPro" id="IPR006675">
    <property type="entry name" value="HDIG_dom"/>
</dbReference>
<dbReference type="Pfam" id="PF13487">
    <property type="entry name" value="HD_5"/>
    <property type="match status" value="1"/>
</dbReference>